<sequence length="539" mass="58526">MRMTSSTVCDAPAVTEDRFIQQFDVDQAFADIISAEWPTLQGRQTPEHLCFTPGNDELGAKAAELARRAGKIRAMPWQGWSLDKIMSKADDGTWTHPSCCLIIPRQQGKSLILTIRVLYGLFKLGENIIFSAQQWETAKALWKRTWAIIKAVPSLRKLVESHTCSQGRGTIDLESGAKVVFTTRSANAGRGLDRVDLVIYDEAYDLTEADMAALSPTKMAAEDPQTIYTSSAVNQEQHPNGNVLAAVRRRGRKGEEGLFFAEYMAPEHLDRTDPATWHHAGPSHGVIGTDKKLRAELAEMTTPAARKSFDVEYLGRGDWPEPIGTHVSPFDAGRWQEMTNLSPTLRGPICVGIARAPKQGRWAIGASQRTTDSRKHVEIGLFSTVSLDEAVEFLKKVVDVWDPGAVVVDSRSPASPIIPRLREVGIEPEVATTGQAAAWAGGFLEDALAGVLSHTDQPALTDSVQSVAQRFLAQGDFVWERSDDGSAAPVEAATLATGGLVAFCAEIEKPRALPSTGTSSANRTDNDSTSAFDVLTAGF</sequence>
<dbReference type="Proteomes" id="UP001060355">
    <property type="component" value="Segment"/>
</dbReference>
<proteinExistence type="predicted"/>
<protein>
    <submittedName>
        <fullName evidence="1">Terminase large subunit</fullName>
    </submittedName>
</protein>
<dbReference type="EMBL" id="ON456347">
    <property type="protein sequence ID" value="UTN92921.1"/>
    <property type="molecule type" value="Genomic_DNA"/>
</dbReference>
<dbReference type="Gene3D" id="3.40.50.300">
    <property type="entry name" value="P-loop containing nucleotide triphosphate hydrolases"/>
    <property type="match status" value="1"/>
</dbReference>
<evidence type="ECO:0000313" key="2">
    <source>
        <dbReference type="Proteomes" id="UP001060355"/>
    </source>
</evidence>
<name>A0A9E7NIJ5_9CAUD</name>
<reference evidence="1" key="1">
    <citation type="submission" date="2022-05" db="EMBL/GenBank/DDBJ databases">
        <authorList>
            <person name="Ashby S."/>
            <person name="Bressette G."/>
            <person name="Brown S."/>
            <person name="Charles S."/>
            <person name="Neely M.N."/>
            <person name="Molloy S.D."/>
            <person name="Garlena R.A."/>
            <person name="Russell D.A."/>
            <person name="Jacobs-Sera D."/>
            <person name="Hatfull G.F."/>
        </authorList>
    </citation>
    <scope>NUCLEOTIDE SEQUENCE</scope>
</reference>
<dbReference type="KEGG" id="vg:80018904"/>
<dbReference type="GeneID" id="80018904"/>
<evidence type="ECO:0000313" key="1">
    <source>
        <dbReference type="EMBL" id="UTN92921.1"/>
    </source>
</evidence>
<accession>A0A9E7NIJ5</accession>
<dbReference type="InterPro" id="IPR027417">
    <property type="entry name" value="P-loop_NTPase"/>
</dbReference>
<organism evidence="1 2">
    <name type="scientific">Gordonia phage Finkle</name>
    <dbReference type="NCBI Taxonomy" id="2926099"/>
    <lineage>
        <taxon>Viruses</taxon>
        <taxon>Duplodnaviria</taxon>
        <taxon>Heunggongvirae</taxon>
        <taxon>Uroviricota</taxon>
        <taxon>Caudoviricetes</taxon>
        <taxon>Finkelvirus</taxon>
        <taxon>Finkelvirus finkel</taxon>
    </lineage>
</organism>
<keyword evidence="2" id="KW-1185">Reference proteome</keyword>
<dbReference type="RefSeq" id="YP_010754315.1">
    <property type="nucleotide sequence ID" value="NC_073459.1"/>
</dbReference>
<gene>
    <name evidence="1" type="primary">2</name>
    <name evidence="1" type="ORF">SEA_FINKLE_2</name>
</gene>